<dbReference type="PANTHER" id="PTHR47380">
    <property type="entry name" value="OS02G0533000 PROTEIN"/>
    <property type="match status" value="1"/>
</dbReference>
<dbReference type="EnsemblPlants" id="EMT00084">
    <property type="protein sequence ID" value="EMT00084"/>
    <property type="gene ID" value="F775_00073"/>
</dbReference>
<evidence type="ECO:0000313" key="1">
    <source>
        <dbReference type="EnsemblPlants" id="EMT00084"/>
    </source>
</evidence>
<dbReference type="AlphaFoldDB" id="R7VYG8"/>
<sequence length="156" mass="17851">MKIIVEGGADPMALRCSSQQIYFVMYRFLSFSIQSHVFSTRYLDAGSSRRRRVFSFVFGNGDPNDGLEERRWKMVISIPFVTQVLYAIVTVYKDDESFILPVLLRFQGHPLVDDQHYQSQDTSEQGHLAIAATLREGQSAVKEKEKSQLLEQPDQA</sequence>
<accession>R7VYG8</accession>
<dbReference type="PANTHER" id="PTHR47380:SF4">
    <property type="entry name" value="OS02G0533000 PROTEIN"/>
    <property type="match status" value="1"/>
</dbReference>
<protein>
    <submittedName>
        <fullName evidence="1">Uncharacterized protein</fullName>
    </submittedName>
</protein>
<dbReference type="ExpressionAtlas" id="R7VYG8">
    <property type="expression patterns" value="baseline"/>
</dbReference>
<dbReference type="GO" id="GO:0009941">
    <property type="term" value="C:chloroplast envelope"/>
    <property type="evidence" value="ECO:0007669"/>
    <property type="project" value="TreeGrafter"/>
</dbReference>
<proteinExistence type="predicted"/>
<dbReference type="InterPro" id="IPR044200">
    <property type="entry name" value="At5g03900-like"/>
</dbReference>
<reference evidence="1" key="1">
    <citation type="submission" date="2015-06" db="UniProtKB">
        <authorList>
            <consortium name="EnsemblPlants"/>
        </authorList>
    </citation>
    <scope>IDENTIFICATION</scope>
</reference>
<name>R7VYG8_AEGTA</name>
<organism evidence="1">
    <name type="scientific">Aegilops tauschii</name>
    <name type="common">Tausch's goatgrass</name>
    <name type="synonym">Aegilops squarrosa</name>
    <dbReference type="NCBI Taxonomy" id="37682"/>
    <lineage>
        <taxon>Eukaryota</taxon>
        <taxon>Viridiplantae</taxon>
        <taxon>Streptophyta</taxon>
        <taxon>Embryophyta</taxon>
        <taxon>Tracheophyta</taxon>
        <taxon>Spermatophyta</taxon>
        <taxon>Magnoliopsida</taxon>
        <taxon>Liliopsida</taxon>
        <taxon>Poales</taxon>
        <taxon>Poaceae</taxon>
        <taxon>BOP clade</taxon>
        <taxon>Pooideae</taxon>
        <taxon>Triticodae</taxon>
        <taxon>Triticeae</taxon>
        <taxon>Triticinae</taxon>
        <taxon>Aegilops</taxon>
    </lineage>
</organism>